<dbReference type="Gene3D" id="1.20.90.10">
    <property type="entry name" value="Phospholipase A2 domain"/>
    <property type="match status" value="1"/>
</dbReference>
<dbReference type="GO" id="GO:0004623">
    <property type="term" value="F:phospholipase A2 activity"/>
    <property type="evidence" value="ECO:0007669"/>
    <property type="project" value="InterPro"/>
</dbReference>
<dbReference type="AlphaFoldDB" id="A0AAV9WJS3"/>
<evidence type="ECO:0000313" key="2">
    <source>
        <dbReference type="EMBL" id="KAK6509753.1"/>
    </source>
</evidence>
<evidence type="ECO:0008006" key="4">
    <source>
        <dbReference type="Google" id="ProtNLM"/>
    </source>
</evidence>
<sequence length="588" mass="66024">MFSKNILLVVSTTLLAFSRALPADSPTPAPTPPELESKYAKLKAENPFPAKEPYIHFGGVKPPSSNIEARGFFDTVLSIFGVPKNGVREVEGVSCSNDIECKTNTAVFGTKLKDFIEDHRNKGLDSPPLAYDSDGCSVPSEVAKAFGIDKDFPYGYEFLDSCYRHDFGYRNFKNQNRFTEENRERLDNRFQEDLLAQCKLQFPHADFLHPKQILDRIWCNSIATVYYKSVRACGSDIPCGKSTLPQLSFLSRRAAERLGRSSGRSYLDIKTLRKDPSYNEAIFYSLSLKPFHLLKRSYSYQTLTNIPANYNNINCTMSEPNHPLANRFAAADVYERLTGGWPARVAKNLVANLPAPITPESVIFDNCCGSGAISTAIINSTQPKGFTPKINATDLSPGMIEHVSKIFRDYPEIQTKVMDAQKLEFPDNTFSHIVCAFGVFFCPDYEGGYREMYRVAAPGSVTVVTSWKVVGWVPLANYVIKKVRPEQEEWTFPAAPGFKENEWVKERMENAGWKDVDVREIEDYTYTTPDTWDALLSIVKDAFQGWSDEEKARWGPLFAEAAEVYGIPKTEGGGWKLKMVALAATGRK</sequence>
<dbReference type="SUPFAM" id="SSF48619">
    <property type="entry name" value="Phospholipase A2, PLA2"/>
    <property type="match status" value="1"/>
</dbReference>
<dbReference type="EMBL" id="JAVHJL010000002">
    <property type="protein sequence ID" value="KAK6509753.1"/>
    <property type="molecule type" value="Genomic_DNA"/>
</dbReference>
<dbReference type="CDD" id="cd02440">
    <property type="entry name" value="AdoMet_MTases"/>
    <property type="match status" value="1"/>
</dbReference>
<dbReference type="InterPro" id="IPR015141">
    <property type="entry name" value="PLipase_A2_prok/fun"/>
</dbReference>
<dbReference type="GO" id="GO:0008168">
    <property type="term" value="F:methyltransferase activity"/>
    <property type="evidence" value="ECO:0007669"/>
    <property type="project" value="TreeGrafter"/>
</dbReference>
<dbReference type="Pfam" id="PF01209">
    <property type="entry name" value="Ubie_methyltran"/>
    <property type="match status" value="1"/>
</dbReference>
<proteinExistence type="predicted"/>
<dbReference type="SUPFAM" id="SSF53335">
    <property type="entry name" value="S-adenosyl-L-methionine-dependent methyltransferases"/>
    <property type="match status" value="1"/>
</dbReference>
<dbReference type="GO" id="GO:0006644">
    <property type="term" value="P:phospholipid metabolic process"/>
    <property type="evidence" value="ECO:0007669"/>
    <property type="project" value="InterPro"/>
</dbReference>
<dbReference type="InterPro" id="IPR036444">
    <property type="entry name" value="PLipase_A2_dom_sf"/>
</dbReference>
<gene>
    <name evidence="2" type="ORF">TWF481_004483</name>
</gene>
<accession>A0AAV9WJS3</accession>
<dbReference type="GO" id="GO:0050482">
    <property type="term" value="P:arachidonate secretion"/>
    <property type="evidence" value="ECO:0007669"/>
    <property type="project" value="InterPro"/>
</dbReference>
<name>A0AAV9WJS3_9PEZI</name>
<dbReference type="Gene3D" id="3.40.50.150">
    <property type="entry name" value="Vaccinia Virus protein VP39"/>
    <property type="match status" value="1"/>
</dbReference>
<organism evidence="2 3">
    <name type="scientific">Arthrobotrys musiformis</name>
    <dbReference type="NCBI Taxonomy" id="47236"/>
    <lineage>
        <taxon>Eukaryota</taxon>
        <taxon>Fungi</taxon>
        <taxon>Dikarya</taxon>
        <taxon>Ascomycota</taxon>
        <taxon>Pezizomycotina</taxon>
        <taxon>Orbiliomycetes</taxon>
        <taxon>Orbiliales</taxon>
        <taxon>Orbiliaceae</taxon>
        <taxon>Arthrobotrys</taxon>
    </lineage>
</organism>
<dbReference type="Proteomes" id="UP001370758">
    <property type="component" value="Unassembled WGS sequence"/>
</dbReference>
<keyword evidence="1" id="KW-0732">Signal</keyword>
<feature type="signal peptide" evidence="1">
    <location>
        <begin position="1"/>
        <end position="20"/>
    </location>
</feature>
<feature type="chain" id="PRO_5043597654" description="Methyltransferase domain-containing protein" evidence="1">
    <location>
        <begin position="21"/>
        <end position="588"/>
    </location>
</feature>
<dbReference type="PANTHER" id="PTHR43591:SF24">
    <property type="entry name" value="2-METHOXY-6-POLYPRENYL-1,4-BENZOQUINOL METHYLASE, MITOCHONDRIAL"/>
    <property type="match status" value="1"/>
</dbReference>
<dbReference type="Pfam" id="PF09056">
    <property type="entry name" value="Phospholip_A2_3"/>
    <property type="match status" value="1"/>
</dbReference>
<evidence type="ECO:0000256" key="1">
    <source>
        <dbReference type="SAM" id="SignalP"/>
    </source>
</evidence>
<evidence type="ECO:0000313" key="3">
    <source>
        <dbReference type="Proteomes" id="UP001370758"/>
    </source>
</evidence>
<comment type="caution">
    <text evidence="2">The sequence shown here is derived from an EMBL/GenBank/DDBJ whole genome shotgun (WGS) entry which is preliminary data.</text>
</comment>
<reference evidence="2 3" key="1">
    <citation type="submission" date="2023-08" db="EMBL/GenBank/DDBJ databases">
        <authorList>
            <person name="Palmer J.M."/>
        </authorList>
    </citation>
    <scope>NUCLEOTIDE SEQUENCE [LARGE SCALE GENOMIC DNA]</scope>
    <source>
        <strain evidence="2 3">TWF481</strain>
    </source>
</reference>
<protein>
    <recommendedName>
        <fullName evidence="4">Methyltransferase domain-containing protein</fullName>
    </recommendedName>
</protein>
<dbReference type="PANTHER" id="PTHR43591">
    <property type="entry name" value="METHYLTRANSFERASE"/>
    <property type="match status" value="1"/>
</dbReference>
<keyword evidence="3" id="KW-1185">Reference proteome</keyword>
<dbReference type="InterPro" id="IPR029063">
    <property type="entry name" value="SAM-dependent_MTases_sf"/>
</dbReference>